<keyword evidence="3" id="KW-1185">Reference proteome</keyword>
<accession>A0ABZ2L138</accession>
<protein>
    <recommendedName>
        <fullName evidence="4">Zinc-finger domain-containing protein</fullName>
    </recommendedName>
</protein>
<dbReference type="EMBL" id="CP089983">
    <property type="protein sequence ID" value="WXB02940.1"/>
    <property type="molecule type" value="Genomic_DNA"/>
</dbReference>
<proteinExistence type="predicted"/>
<evidence type="ECO:0000256" key="1">
    <source>
        <dbReference type="SAM" id="Phobius"/>
    </source>
</evidence>
<keyword evidence="1" id="KW-0472">Membrane</keyword>
<feature type="transmembrane region" description="Helical" evidence="1">
    <location>
        <begin position="67"/>
        <end position="85"/>
    </location>
</feature>
<sequence length="231" mass="25450">MVTRRCLSDYRIDAFLAGELRDEETERHFAECEKCRARRDELSAEYARMREQWPPLRLPTKRATRRWPAMAVGGLALAAGIALFVRTRHEDTTRLKGGGNEVAFFVEHEDHVRSGVPGERVQPGDKLQFAYSARHPVHVLVLSVDGSGAASVYADGAAEMPATTGNEVRALPTSIVLDDVLGEESIVGLVCDGPEDAEPLRARLLREGDRFTAPPSCTATRWTLVKGARTP</sequence>
<name>A0ABZ2L138_9BACT</name>
<dbReference type="Proteomes" id="UP001374803">
    <property type="component" value="Chromosome"/>
</dbReference>
<reference evidence="2" key="1">
    <citation type="submission" date="2021-12" db="EMBL/GenBank/DDBJ databases">
        <title>Discovery of the Pendulisporaceae a myxobacterial family with distinct sporulation behavior and unique specialized metabolism.</title>
        <authorList>
            <person name="Garcia R."/>
            <person name="Popoff A."/>
            <person name="Bader C.D."/>
            <person name="Loehr J."/>
            <person name="Walesch S."/>
            <person name="Walt C."/>
            <person name="Boldt J."/>
            <person name="Bunk B."/>
            <person name="Haeckl F.J.F.P.J."/>
            <person name="Gunesch A.P."/>
            <person name="Birkelbach J."/>
            <person name="Nuebel U."/>
            <person name="Pietschmann T."/>
            <person name="Bach T."/>
            <person name="Mueller R."/>
        </authorList>
    </citation>
    <scope>NUCLEOTIDE SEQUENCE</scope>
    <source>
        <strain evidence="2">MSr11367</strain>
    </source>
</reference>
<keyword evidence="1" id="KW-0812">Transmembrane</keyword>
<organism evidence="2 3">
    <name type="scientific">Pendulispora rubella</name>
    <dbReference type="NCBI Taxonomy" id="2741070"/>
    <lineage>
        <taxon>Bacteria</taxon>
        <taxon>Pseudomonadati</taxon>
        <taxon>Myxococcota</taxon>
        <taxon>Myxococcia</taxon>
        <taxon>Myxococcales</taxon>
        <taxon>Sorangiineae</taxon>
        <taxon>Pendulisporaceae</taxon>
        <taxon>Pendulispora</taxon>
    </lineage>
</organism>
<evidence type="ECO:0000313" key="2">
    <source>
        <dbReference type="EMBL" id="WXB02940.1"/>
    </source>
</evidence>
<keyword evidence="1" id="KW-1133">Transmembrane helix</keyword>
<evidence type="ECO:0008006" key="4">
    <source>
        <dbReference type="Google" id="ProtNLM"/>
    </source>
</evidence>
<evidence type="ECO:0000313" key="3">
    <source>
        <dbReference type="Proteomes" id="UP001374803"/>
    </source>
</evidence>
<dbReference type="RefSeq" id="WP_394832566.1">
    <property type="nucleotide sequence ID" value="NZ_CP089929.1"/>
</dbReference>
<gene>
    <name evidence="2" type="ORF">LVJ94_39290</name>
</gene>